<feature type="compositionally biased region" description="Basic and acidic residues" evidence="10">
    <location>
        <begin position="783"/>
        <end position="799"/>
    </location>
</feature>
<dbReference type="CDD" id="cd19165">
    <property type="entry name" value="HemeO"/>
    <property type="match status" value="1"/>
</dbReference>
<feature type="region of interest" description="Disordered" evidence="10">
    <location>
        <begin position="772"/>
        <end position="842"/>
    </location>
</feature>
<evidence type="ECO:0000313" key="12">
    <source>
        <dbReference type="EMBL" id="KAJ8398771.1"/>
    </source>
</evidence>
<feature type="compositionally biased region" description="Basic and acidic residues" evidence="10">
    <location>
        <begin position="1118"/>
        <end position="1130"/>
    </location>
</feature>
<dbReference type="GO" id="GO:0046872">
    <property type="term" value="F:metal ion binding"/>
    <property type="evidence" value="ECO:0007669"/>
    <property type="project" value="UniProtKB-KW"/>
</dbReference>
<dbReference type="SMART" id="SM00028">
    <property type="entry name" value="TPR"/>
    <property type="match status" value="6"/>
</dbReference>
<dbReference type="InterPro" id="IPR002051">
    <property type="entry name" value="Haem_Oase"/>
</dbReference>
<evidence type="ECO:0000256" key="8">
    <source>
        <dbReference type="ARBA" id="ARBA00023004"/>
    </source>
</evidence>
<keyword evidence="8" id="KW-0408">Iron</keyword>
<dbReference type="InterPro" id="IPR052628">
    <property type="entry name" value="CFAP70"/>
</dbReference>
<keyword evidence="4" id="KW-0479">Metal-binding</keyword>
<dbReference type="Pfam" id="PF01126">
    <property type="entry name" value="Heme_oxygenase"/>
    <property type="match status" value="1"/>
</dbReference>
<evidence type="ECO:0000256" key="5">
    <source>
        <dbReference type="ARBA" id="ARBA00022737"/>
    </source>
</evidence>
<dbReference type="SUPFAM" id="SSF48452">
    <property type="entry name" value="TPR-like"/>
    <property type="match status" value="2"/>
</dbReference>
<feature type="region of interest" description="Disordered" evidence="10">
    <location>
        <begin position="384"/>
        <end position="437"/>
    </location>
</feature>
<protein>
    <recommendedName>
        <fullName evidence="2">heme oxygenase (biliverdin-producing)</fullName>
        <ecNumber evidence="2">1.14.14.18</ecNumber>
    </recommendedName>
</protein>
<dbReference type="GO" id="GO:0004392">
    <property type="term" value="F:heme oxygenase (decyclizing) activity"/>
    <property type="evidence" value="ECO:0007669"/>
    <property type="project" value="UniProtKB-EC"/>
</dbReference>
<name>A0AAD7WIZ8_9TELE</name>
<dbReference type="GO" id="GO:0003341">
    <property type="term" value="P:cilium movement"/>
    <property type="evidence" value="ECO:0007669"/>
    <property type="project" value="TreeGrafter"/>
</dbReference>
<sequence>MEPFQATTGDETVPVQITVLSGSNLKGSKGKSFFSFLRAEFNGAILGESQKLEALPDQSVEYNFTCGFDCGDGANTRDDIAHRPVILTVMEILPKEKKQKEERTIVLGQAALDLLPLLHGQCISNCVTLLHLTPESPGETVSEGSNRPTLDVTICVSEPLLSDVQLGQSNLLKITVETAYSVPEAWATGTGPPFNYVAALQVPLSAEKEQTLLFSNGVLKAGGEREPLSRPKKWPLGPLLAPGAQFIPGTSIDMDPIEMEDGDLTGVKGREFHTEAETDRKRVSWDTERRCFLDPGAVASLTQHIEDCRLWPVEVMRSAQGGIPKGGKAGKDKAAEEEALISFHGVAYVDLAPLLYPGAKRIRGAYRLCPFYESDLQAKTKRNTSILRDSMRAPAAQPKGRVPSALGSSQWKAAPTKIPETQKGTKEPKDPPKKLVTQGKTLPAESVAEVETQGNVEGQMYTEAGTYIVIEISLEKSLVPKRPPEELARRVMELIPPRPPLPRLPVGAERAVQDYQAQVTSVVGQVLEQYRQLFGAAMMPGSPPLNPATQEERKSQLLAELNYSGRYFAFKEQMKHSVVRIVREKMLRTEVFSDQEQLQAFLSQLYVFLVDEMHVALNKTLSSDTQEMQQRPLLDSAQLRHFAREAELNKNYALADQYYQERLAQDRQDPVHWFDYGAFHMLTGDHVKAQECFHQAVSVKQSHLPSVLMCGVLAGIGGRYEEAETFLERGTCLDPTSVVAWTLFGLFYESQENAIQAEMAFLEANKQLRATLASSPPSGGEAGPERQRDEVLQQDKESVTSDVEEDTESLMNGSKVSQEGGLCVQDGEAPNPEPVVLKPPASSPRLKTTIYMETVQFLLQNNALQMAQRALAQQLLCPDGGPSSSYHLALARLQLLSGEFGCAEASLKEALNGSLQNPDVWALSGHLHYLMGNFSKAEMCYKRTLDFVTDASDTHPIYLRLGDIYLQEGQFEKAKPTYLRGCKSSPSCLTWLGVGIACYRLGELTEAEDALTEANTLNNAHPEVWGYLSLVCLRTGRQLEAEQCYKYAIKLDLQKETLWQEITELQAQERILLRTAEEEELGEVSDKQVGQTDRAMPAEKMEDSGKEQEVPNGGELVYEEKEAEESVRPEDLSELLAAGTKDSHDKAENTQFVKDFLRGRIRRELFKLGTVALYFTYTAMEEEIERNKEHPQYAPLYFPAELHRHEALARDVEYFYGEDWESQISCSPATQRYVDRIHEVGQSDPVLLVAHTYTRYMGDLSGGQVLKKVAQRAMKLPATGEGLNFYQFDGINSAKAFKQLYRSRMNELELDGPTKEKIVAEANMAFQFNVEVFSELEEIGKTVQDEVLDAGLPVHGDKQGDISKCPYYATKMAASGGAAYISQVAMAALRHPTGQVLLASWVAIMAGLAAWYLM</sequence>
<dbReference type="InterPro" id="IPR019734">
    <property type="entry name" value="TPR_rpt"/>
</dbReference>
<gene>
    <name evidence="12" type="ORF">AAFF_G00419680</name>
</gene>
<dbReference type="InterPro" id="IPR018207">
    <property type="entry name" value="Haem_oxygenase_CS"/>
</dbReference>
<dbReference type="InterPro" id="IPR016084">
    <property type="entry name" value="Haem_Oase-like_multi-hlx"/>
</dbReference>
<dbReference type="GO" id="GO:0060271">
    <property type="term" value="P:cilium assembly"/>
    <property type="evidence" value="ECO:0007669"/>
    <property type="project" value="TreeGrafter"/>
</dbReference>
<keyword evidence="13" id="KW-1185">Reference proteome</keyword>
<dbReference type="Gene3D" id="1.25.40.10">
    <property type="entry name" value="Tetratricopeptide repeat domain"/>
    <property type="match status" value="2"/>
</dbReference>
<feature type="transmembrane region" description="Helical" evidence="11">
    <location>
        <begin position="1396"/>
        <end position="1413"/>
    </location>
</feature>
<evidence type="ECO:0000256" key="4">
    <source>
        <dbReference type="ARBA" id="ARBA00022723"/>
    </source>
</evidence>
<keyword evidence="6 9" id="KW-0802">TPR repeat</keyword>
<dbReference type="InterPro" id="IPR011990">
    <property type="entry name" value="TPR-like_helical_dom_sf"/>
</dbReference>
<comment type="similarity">
    <text evidence="1">Belongs to the heme oxygenase family.</text>
</comment>
<dbReference type="PANTHER" id="PTHR44314:SF1">
    <property type="entry name" value="CILIA- AND FLAGELLA-ASSOCIATED PROTEIN 70"/>
    <property type="match status" value="1"/>
</dbReference>
<keyword evidence="11" id="KW-0812">Transmembrane</keyword>
<dbReference type="EC" id="1.14.14.18" evidence="2"/>
<evidence type="ECO:0000256" key="2">
    <source>
        <dbReference type="ARBA" id="ARBA00012360"/>
    </source>
</evidence>
<evidence type="ECO:0000256" key="9">
    <source>
        <dbReference type="PROSITE-ProRule" id="PRU00339"/>
    </source>
</evidence>
<accession>A0AAD7WIZ8</accession>
<dbReference type="EMBL" id="JAINUG010000088">
    <property type="protein sequence ID" value="KAJ8398771.1"/>
    <property type="molecule type" value="Genomic_DNA"/>
</dbReference>
<keyword evidence="11" id="KW-0472">Membrane</keyword>
<dbReference type="InterPro" id="IPR016053">
    <property type="entry name" value="Haem_Oase-like"/>
</dbReference>
<feature type="repeat" description="TPR" evidence="9">
    <location>
        <begin position="670"/>
        <end position="703"/>
    </location>
</feature>
<dbReference type="PRINTS" id="PR00088">
    <property type="entry name" value="HAEMOXYGNASE"/>
</dbReference>
<evidence type="ECO:0000256" key="10">
    <source>
        <dbReference type="SAM" id="MobiDB-lite"/>
    </source>
</evidence>
<dbReference type="Pfam" id="PF13181">
    <property type="entry name" value="TPR_8"/>
    <property type="match status" value="1"/>
</dbReference>
<organism evidence="12 13">
    <name type="scientific">Aldrovandia affinis</name>
    <dbReference type="NCBI Taxonomy" id="143900"/>
    <lineage>
        <taxon>Eukaryota</taxon>
        <taxon>Metazoa</taxon>
        <taxon>Chordata</taxon>
        <taxon>Craniata</taxon>
        <taxon>Vertebrata</taxon>
        <taxon>Euteleostomi</taxon>
        <taxon>Actinopterygii</taxon>
        <taxon>Neopterygii</taxon>
        <taxon>Teleostei</taxon>
        <taxon>Notacanthiformes</taxon>
        <taxon>Halosauridae</taxon>
        <taxon>Aldrovandia</taxon>
    </lineage>
</organism>
<keyword evidence="5" id="KW-0677">Repeat</keyword>
<dbReference type="GO" id="GO:0070062">
    <property type="term" value="C:extracellular exosome"/>
    <property type="evidence" value="ECO:0007669"/>
    <property type="project" value="TreeGrafter"/>
</dbReference>
<dbReference type="SUPFAM" id="SSF48613">
    <property type="entry name" value="Heme oxygenase-like"/>
    <property type="match status" value="1"/>
</dbReference>
<dbReference type="PROSITE" id="PS50005">
    <property type="entry name" value="TPR"/>
    <property type="match status" value="2"/>
</dbReference>
<feature type="repeat" description="TPR" evidence="9">
    <location>
        <begin position="955"/>
        <end position="988"/>
    </location>
</feature>
<evidence type="ECO:0000256" key="7">
    <source>
        <dbReference type="ARBA" id="ARBA00023002"/>
    </source>
</evidence>
<reference evidence="12" key="1">
    <citation type="journal article" date="2023" name="Science">
        <title>Genome structures resolve the early diversification of teleost fishes.</title>
        <authorList>
            <person name="Parey E."/>
            <person name="Louis A."/>
            <person name="Montfort J."/>
            <person name="Bouchez O."/>
            <person name="Roques C."/>
            <person name="Iampietro C."/>
            <person name="Lluch J."/>
            <person name="Castinel A."/>
            <person name="Donnadieu C."/>
            <person name="Desvignes T."/>
            <person name="Floi Bucao C."/>
            <person name="Jouanno E."/>
            <person name="Wen M."/>
            <person name="Mejri S."/>
            <person name="Dirks R."/>
            <person name="Jansen H."/>
            <person name="Henkel C."/>
            <person name="Chen W.J."/>
            <person name="Zahm M."/>
            <person name="Cabau C."/>
            <person name="Klopp C."/>
            <person name="Thompson A.W."/>
            <person name="Robinson-Rechavi M."/>
            <person name="Braasch I."/>
            <person name="Lecointre G."/>
            <person name="Bobe J."/>
            <person name="Postlethwait J.H."/>
            <person name="Berthelot C."/>
            <person name="Roest Crollius H."/>
            <person name="Guiguen Y."/>
        </authorList>
    </citation>
    <scope>NUCLEOTIDE SEQUENCE</scope>
    <source>
        <strain evidence="12">NC1722</strain>
    </source>
</reference>
<keyword evidence="3" id="KW-0349">Heme</keyword>
<keyword evidence="7" id="KW-0560">Oxidoreductase</keyword>
<dbReference type="PANTHER" id="PTHR44314">
    <property type="entry name" value="CILIA- AND FLAGELLA-ASSOCIATED PROTEIN 70"/>
    <property type="match status" value="1"/>
</dbReference>
<feature type="compositionally biased region" description="Basic and acidic residues" evidence="10">
    <location>
        <begin position="423"/>
        <end position="433"/>
    </location>
</feature>
<keyword evidence="11" id="KW-1133">Transmembrane helix</keyword>
<dbReference type="GO" id="GO:0031514">
    <property type="term" value="C:motile cilium"/>
    <property type="evidence" value="ECO:0007669"/>
    <property type="project" value="TreeGrafter"/>
</dbReference>
<dbReference type="PROSITE" id="PS00593">
    <property type="entry name" value="HEME_OXYGENASE"/>
    <property type="match status" value="1"/>
</dbReference>
<evidence type="ECO:0000256" key="3">
    <source>
        <dbReference type="ARBA" id="ARBA00022617"/>
    </source>
</evidence>
<dbReference type="Gene3D" id="1.20.910.10">
    <property type="entry name" value="Heme oxygenase-like"/>
    <property type="match status" value="1"/>
</dbReference>
<proteinExistence type="inferred from homology"/>
<dbReference type="Proteomes" id="UP001221898">
    <property type="component" value="Unassembled WGS sequence"/>
</dbReference>
<evidence type="ECO:0000313" key="13">
    <source>
        <dbReference type="Proteomes" id="UP001221898"/>
    </source>
</evidence>
<feature type="compositionally biased region" description="Basic and acidic residues" evidence="10">
    <location>
        <begin position="1096"/>
        <end position="1109"/>
    </location>
</feature>
<dbReference type="GO" id="GO:0006788">
    <property type="term" value="P:heme oxidation"/>
    <property type="evidence" value="ECO:0007669"/>
    <property type="project" value="InterPro"/>
</dbReference>
<evidence type="ECO:0000256" key="11">
    <source>
        <dbReference type="SAM" id="Phobius"/>
    </source>
</evidence>
<feature type="region of interest" description="Disordered" evidence="10">
    <location>
        <begin position="1082"/>
        <end position="1130"/>
    </location>
</feature>
<evidence type="ECO:0000256" key="6">
    <source>
        <dbReference type="ARBA" id="ARBA00022803"/>
    </source>
</evidence>
<evidence type="ECO:0000256" key="1">
    <source>
        <dbReference type="ARBA" id="ARBA00006134"/>
    </source>
</evidence>
<dbReference type="FunFam" id="1.20.910.10:FF:000001">
    <property type="entry name" value="Heme oxygenase 1"/>
    <property type="match status" value="1"/>
</dbReference>
<comment type="caution">
    <text evidence="12">The sequence shown here is derived from an EMBL/GenBank/DDBJ whole genome shotgun (WGS) entry which is preliminary data.</text>
</comment>